<dbReference type="InterPro" id="IPR043636">
    <property type="entry name" value="L1_RRM_dom"/>
</dbReference>
<dbReference type="InterPro" id="IPR013783">
    <property type="entry name" value="Ig-like_fold"/>
</dbReference>
<dbReference type="SUPFAM" id="SSF49309">
    <property type="entry name" value="Transglutaminase, two C-terminal domains"/>
    <property type="match status" value="2"/>
</dbReference>
<dbReference type="FunFam" id="3.30.70.1820:FF:000001">
    <property type="entry name" value="Uncharacterized protein"/>
    <property type="match status" value="1"/>
</dbReference>
<dbReference type="InterPro" id="IPR036238">
    <property type="entry name" value="Transglutaminase_C_sf"/>
</dbReference>
<feature type="domain" description="Transglutaminase-like" evidence="9">
    <location>
        <begin position="453"/>
        <end position="546"/>
    </location>
</feature>
<dbReference type="Proteomes" id="UP000002280">
    <property type="component" value="Chromosome 1"/>
</dbReference>
<keyword evidence="5" id="KW-0106">Calcium</keyword>
<evidence type="ECO:0000256" key="6">
    <source>
        <dbReference type="ARBA" id="ARBA00023315"/>
    </source>
</evidence>
<name>A0A5F8H5V9_MONDO</name>
<dbReference type="Ensembl" id="ENSMODT00000082296.1">
    <property type="protein sequence ID" value="ENSMODP00000055217.1"/>
    <property type="gene ID" value="ENSMODG00000046174.1"/>
</dbReference>
<dbReference type="STRING" id="13616.ENSMODP00000055217"/>
<dbReference type="GO" id="GO:0046872">
    <property type="term" value="F:metal ion binding"/>
    <property type="evidence" value="ECO:0007669"/>
    <property type="project" value="UniProtKB-KW"/>
</dbReference>
<dbReference type="PANTHER" id="PTHR11590:SF41">
    <property type="entry name" value="PROTEIN-GLUTAMINE GAMMA-GLUTAMYLTRANSFERASE Z"/>
    <property type="match status" value="1"/>
</dbReference>
<sequence>MKDDLQRKSDQKEKDDQKARDEIQSLRTRIQQLESSDLTRQQDTIKQNKKNEKIEENVKHLIHKTDDLENCSRRDNLRIIGLPEDHDKRKSLDIILEEIIQENCPEILEQEGKVETEKIHRSPPVFNPQLTTPRNVIAKFKNNQMKEKILQTAKKKPFRYHGNTVRLTQDLAAFDVQPQNSRESSKVLGLRSFDLQSQKNNKEHHTSEIGSHRLFVRRAQAFVITLNFDRPFNADMDKIVLTAETGPQPTESLGTKVRFVPAKARSGNQWSVSDLNTYENSLQVSLSAPAHAIIGRYLLKVEVSHHPSGRAESYKLGEFILLFNPWSSEDEVYLPSQTLLQEYLMMDYGFIFKGHENWITPWPWNYGQFEDDIIDICFEILDRNLNFLNHPSKDYSQRNSVMYVCRVVSAMINSNDDNGVLQGNWSEDYSKGVNPLEWNGSVAILRQWHATGGQPVRYGQCWVFAAVMCTVMRCLGVPTRVVTNFRSAHNTDGNLTIDMFYDKHAEMMPWERRDKIWNFHVWNECWMTRKDLPPGYDGWQVLDPTPQETSRGVFCCGPASVRAIKEGDIQLAYDTAFVFAEVNADEVIWLQESGQVKEILSHNTNAIGKKISTKMVGSDDRQDITNSYKYKEGTTEERNVFMKASRILLGPIGSSSYPYMERMRTAWFQEKPVKLQLKLAKTPEWGQDLAFFLRARRLQGSEMGIEQLLLNVWLSAQALLHGGNAQTPLWRDKLSFSLVQGEEKELLITLPFINYKDHISDEKLIRLSGVVEIGQTRRKLLVMKDVSLELPHFTIEVSGPAVVNKKLGVSVTFTNTQAETLQNCVLMLEGSGLIDGRMTVNLGTIESGETIQAEVDLFPTKEGSRQLQVLLSCKEVKEIKGYKDIFVASASSP</sequence>
<comment type="similarity">
    <text evidence="2">Belongs to the transglutaminase superfamily. Transglutaminase family.</text>
</comment>
<dbReference type="AlphaFoldDB" id="A0A5F8H5V9"/>
<feature type="compositionally biased region" description="Polar residues" evidence="8">
    <location>
        <begin position="25"/>
        <end position="45"/>
    </location>
</feature>
<keyword evidence="4" id="KW-0479">Metal-binding</keyword>
<evidence type="ECO:0000256" key="3">
    <source>
        <dbReference type="ARBA" id="ARBA00022679"/>
    </source>
</evidence>
<proteinExistence type="inferred from homology"/>
<accession>A0A5F8H5V9</accession>
<dbReference type="SMART" id="SM00460">
    <property type="entry name" value="TGc"/>
    <property type="match status" value="1"/>
</dbReference>
<organism evidence="10 11">
    <name type="scientific">Monodelphis domestica</name>
    <name type="common">Gray short-tailed opossum</name>
    <dbReference type="NCBI Taxonomy" id="13616"/>
    <lineage>
        <taxon>Eukaryota</taxon>
        <taxon>Metazoa</taxon>
        <taxon>Chordata</taxon>
        <taxon>Craniata</taxon>
        <taxon>Vertebrata</taxon>
        <taxon>Euteleostomi</taxon>
        <taxon>Mammalia</taxon>
        <taxon>Metatheria</taxon>
        <taxon>Didelphimorphia</taxon>
        <taxon>Didelphidae</taxon>
        <taxon>Monodelphis</taxon>
    </lineage>
</organism>
<evidence type="ECO:0000256" key="7">
    <source>
        <dbReference type="ARBA" id="ARBA00024222"/>
    </source>
</evidence>
<evidence type="ECO:0000256" key="2">
    <source>
        <dbReference type="ARBA" id="ARBA00005968"/>
    </source>
</evidence>
<evidence type="ECO:0000256" key="4">
    <source>
        <dbReference type="ARBA" id="ARBA00022723"/>
    </source>
</evidence>
<dbReference type="Gene3D" id="3.90.260.10">
    <property type="entry name" value="Transglutaminase-like"/>
    <property type="match status" value="1"/>
</dbReference>
<dbReference type="Gene3D" id="3.30.70.1820">
    <property type="entry name" value="L1 transposable element, RRM domain"/>
    <property type="match status" value="1"/>
</dbReference>
<reference evidence="10 11" key="1">
    <citation type="journal article" date="2007" name="Nature">
        <title>Genome of the marsupial Monodelphis domestica reveals innovation in non-coding sequences.</title>
        <authorList>
            <person name="Mikkelsen T.S."/>
            <person name="Wakefield M.J."/>
            <person name="Aken B."/>
            <person name="Amemiya C.T."/>
            <person name="Chang J.L."/>
            <person name="Duke S."/>
            <person name="Garber M."/>
            <person name="Gentles A.J."/>
            <person name="Goodstadt L."/>
            <person name="Heger A."/>
            <person name="Jurka J."/>
            <person name="Kamal M."/>
            <person name="Mauceli E."/>
            <person name="Searle S.M."/>
            <person name="Sharpe T."/>
            <person name="Baker M.L."/>
            <person name="Batzer M.A."/>
            <person name="Benos P.V."/>
            <person name="Belov K."/>
            <person name="Clamp M."/>
            <person name="Cook A."/>
            <person name="Cuff J."/>
            <person name="Das R."/>
            <person name="Davidow L."/>
            <person name="Deakin J.E."/>
            <person name="Fazzari M.J."/>
            <person name="Glass J.L."/>
            <person name="Grabherr M."/>
            <person name="Greally J.M."/>
            <person name="Gu W."/>
            <person name="Hore T.A."/>
            <person name="Huttley G.A."/>
            <person name="Kleber M."/>
            <person name="Jirtle R.L."/>
            <person name="Koina E."/>
            <person name="Lee J.T."/>
            <person name="Mahony S."/>
            <person name="Marra M.A."/>
            <person name="Miller R.D."/>
            <person name="Nicholls R.D."/>
            <person name="Oda M."/>
            <person name="Papenfuss A.T."/>
            <person name="Parra Z.E."/>
            <person name="Pollock D.D."/>
            <person name="Ray D.A."/>
            <person name="Schein J.E."/>
            <person name="Speed T.P."/>
            <person name="Thompson K."/>
            <person name="VandeBerg J.L."/>
            <person name="Wade C.M."/>
            <person name="Walker J.A."/>
            <person name="Waters P.D."/>
            <person name="Webber C."/>
            <person name="Weidman J.R."/>
            <person name="Xie X."/>
            <person name="Zody M.C."/>
            <person name="Baldwin J."/>
            <person name="Abdouelleil A."/>
            <person name="Abdulkadir J."/>
            <person name="Abebe A."/>
            <person name="Abera B."/>
            <person name="Abreu J."/>
            <person name="Acer S.C."/>
            <person name="Aftuck L."/>
            <person name="Alexander A."/>
            <person name="An P."/>
            <person name="Anderson E."/>
            <person name="Anderson S."/>
            <person name="Arachi H."/>
            <person name="Azer M."/>
            <person name="Bachantsang P."/>
            <person name="Barry A."/>
            <person name="Bayul T."/>
            <person name="Berlin A."/>
            <person name="Bessette D."/>
            <person name="Bloom T."/>
            <person name="Bloom T."/>
            <person name="Boguslavskiy L."/>
            <person name="Bonnet C."/>
            <person name="Boukhgalter B."/>
            <person name="Bourzgui I."/>
            <person name="Brown A."/>
            <person name="Cahill P."/>
            <person name="Channer S."/>
            <person name="Cheshatsang Y."/>
            <person name="Chuda L."/>
            <person name="Citroen M."/>
            <person name="Collymore A."/>
            <person name="Cooke P."/>
            <person name="Costello M."/>
            <person name="D'Aco K."/>
            <person name="Daza R."/>
            <person name="De Haan G."/>
            <person name="DeGray S."/>
            <person name="DeMaso C."/>
            <person name="Dhargay N."/>
            <person name="Dooley K."/>
            <person name="Dooley E."/>
            <person name="Doricent M."/>
            <person name="Dorje P."/>
            <person name="Dorjee K."/>
            <person name="Dupes A."/>
            <person name="Elong R."/>
            <person name="Falk J."/>
            <person name="Farina A."/>
            <person name="Faro S."/>
            <person name="Ferguson D."/>
            <person name="Fisher S."/>
            <person name="Foley C.D."/>
            <person name="Franke A."/>
            <person name="Friedrich D."/>
            <person name="Gadbois L."/>
            <person name="Gearin G."/>
            <person name="Gearin C.R."/>
            <person name="Giannoukos G."/>
            <person name="Goode T."/>
            <person name="Graham J."/>
            <person name="Grandbois E."/>
            <person name="Grewal S."/>
            <person name="Gyaltsen K."/>
            <person name="Hafez N."/>
            <person name="Hagos B."/>
            <person name="Hall J."/>
            <person name="Henson C."/>
            <person name="Hollinger A."/>
            <person name="Honan T."/>
            <person name="Huard M.D."/>
            <person name="Hughes L."/>
            <person name="Hurhula B."/>
            <person name="Husby M.E."/>
            <person name="Kamat A."/>
            <person name="Kanga B."/>
            <person name="Kashin S."/>
            <person name="Khazanovich D."/>
            <person name="Kisner P."/>
            <person name="Lance K."/>
            <person name="Lara M."/>
            <person name="Lee W."/>
            <person name="Lennon N."/>
            <person name="Letendre F."/>
            <person name="LeVine R."/>
            <person name="Lipovsky A."/>
            <person name="Liu X."/>
            <person name="Liu J."/>
            <person name="Liu S."/>
            <person name="Lokyitsang T."/>
            <person name="Lokyitsang Y."/>
            <person name="Lubonja R."/>
            <person name="Lui A."/>
            <person name="MacDonald P."/>
            <person name="Magnisalis V."/>
            <person name="Maru K."/>
            <person name="Matthews C."/>
            <person name="McCusker W."/>
            <person name="McDonough S."/>
            <person name="Mehta T."/>
            <person name="Meldrim J."/>
            <person name="Meneus L."/>
            <person name="Mihai O."/>
            <person name="Mihalev A."/>
            <person name="Mihova T."/>
            <person name="Mittelman R."/>
            <person name="Mlenga V."/>
            <person name="Montmayeur A."/>
            <person name="Mulrain L."/>
            <person name="Navidi A."/>
            <person name="Naylor J."/>
            <person name="Negash T."/>
            <person name="Nguyen T."/>
            <person name="Nguyen N."/>
            <person name="Nicol R."/>
            <person name="Norbu C."/>
            <person name="Norbu N."/>
            <person name="Novod N."/>
            <person name="O'Neill B."/>
            <person name="Osman S."/>
            <person name="Markiewicz E."/>
            <person name="Oyono O.L."/>
            <person name="Patti C."/>
            <person name="Phunkhang P."/>
            <person name="Pierre F."/>
            <person name="Priest M."/>
            <person name="Raghuraman S."/>
            <person name="Rege F."/>
            <person name="Reyes R."/>
            <person name="Rise C."/>
            <person name="Rogov P."/>
            <person name="Ross K."/>
            <person name="Ryan E."/>
            <person name="Settipalli S."/>
            <person name="Shea T."/>
            <person name="Sherpa N."/>
            <person name="Shi L."/>
            <person name="Shih D."/>
            <person name="Sparrow T."/>
            <person name="Spaulding J."/>
            <person name="Stalker J."/>
            <person name="Stange-Thomann N."/>
            <person name="Stavropoulos S."/>
            <person name="Stone C."/>
            <person name="Strader C."/>
            <person name="Tesfaye S."/>
            <person name="Thomson T."/>
            <person name="Thoulutsang Y."/>
            <person name="Thoulutsang D."/>
            <person name="Topham K."/>
            <person name="Topping I."/>
            <person name="Tsamla T."/>
            <person name="Vassiliev H."/>
            <person name="Vo A."/>
            <person name="Wangchuk T."/>
            <person name="Wangdi T."/>
            <person name="Weiand M."/>
            <person name="Wilkinson J."/>
            <person name="Wilson A."/>
            <person name="Yadav S."/>
            <person name="Young G."/>
            <person name="Yu Q."/>
            <person name="Zembek L."/>
            <person name="Zhong D."/>
            <person name="Zimmer A."/>
            <person name="Zwirko Z."/>
            <person name="Jaffe D.B."/>
            <person name="Alvarez P."/>
            <person name="Brockman W."/>
            <person name="Butler J."/>
            <person name="Chin C."/>
            <person name="Gnerre S."/>
            <person name="MacCallum I."/>
            <person name="Graves J.A."/>
            <person name="Ponting C.P."/>
            <person name="Breen M."/>
            <person name="Samollow P.B."/>
            <person name="Lander E.S."/>
            <person name="Lindblad-Toh K."/>
        </authorList>
    </citation>
    <scope>NUCLEOTIDE SEQUENCE [LARGE SCALE GENOMIC DNA]</scope>
</reference>
<dbReference type="Gene3D" id="2.60.40.10">
    <property type="entry name" value="Immunoglobulins"/>
    <property type="match status" value="3"/>
</dbReference>
<dbReference type="Pfam" id="PF02994">
    <property type="entry name" value="Transposase_22"/>
    <property type="match status" value="1"/>
</dbReference>
<dbReference type="InterPro" id="IPR038765">
    <property type="entry name" value="Papain-like_cys_pep_sf"/>
</dbReference>
<dbReference type="FunCoup" id="A0A5F8H5V9">
    <property type="interactions" value="5"/>
</dbReference>
<evidence type="ECO:0000313" key="10">
    <source>
        <dbReference type="Ensembl" id="ENSMODP00000055217.1"/>
    </source>
</evidence>
<keyword evidence="11" id="KW-1185">Reference proteome</keyword>
<dbReference type="Pfam" id="PF01841">
    <property type="entry name" value="Transglut_core"/>
    <property type="match status" value="1"/>
</dbReference>
<dbReference type="FunFam" id="2.60.40.10:FF:000278">
    <property type="entry name" value="Protein-glutamine gamma-glutamyltransferase 2"/>
    <property type="match status" value="1"/>
</dbReference>
<feature type="compositionally biased region" description="Basic and acidic residues" evidence="8">
    <location>
        <begin position="1"/>
        <end position="24"/>
    </location>
</feature>
<evidence type="ECO:0000313" key="11">
    <source>
        <dbReference type="Proteomes" id="UP000002280"/>
    </source>
</evidence>
<protein>
    <recommendedName>
        <fullName evidence="7">protein-glutamine gamma-glutamyltransferase</fullName>
        <ecNumber evidence="7">2.3.2.13</ecNumber>
    </recommendedName>
</protein>
<reference evidence="10" key="3">
    <citation type="submission" date="2025-09" db="UniProtKB">
        <authorList>
            <consortium name="Ensembl"/>
        </authorList>
    </citation>
    <scope>IDENTIFICATION</scope>
</reference>
<dbReference type="Pfam" id="PF00927">
    <property type="entry name" value="Transglut_C"/>
    <property type="match status" value="1"/>
</dbReference>
<dbReference type="InterPro" id="IPR001102">
    <property type="entry name" value="Transglutaminase_N"/>
</dbReference>
<dbReference type="PROSITE" id="PS00547">
    <property type="entry name" value="TRANSGLUTAMINASES"/>
    <property type="match status" value="1"/>
</dbReference>
<dbReference type="GO" id="GO:0003810">
    <property type="term" value="F:protein-glutamine gamma-glutamyltransferase activity"/>
    <property type="evidence" value="ECO:0000318"/>
    <property type="project" value="GO_Central"/>
</dbReference>
<evidence type="ECO:0000256" key="5">
    <source>
        <dbReference type="ARBA" id="ARBA00022837"/>
    </source>
</evidence>
<dbReference type="FunFam" id="3.90.260.10:FF:000001">
    <property type="entry name" value="Protein-glutamine gamma-glutamyltransferase 2"/>
    <property type="match status" value="1"/>
</dbReference>
<dbReference type="InterPro" id="IPR014756">
    <property type="entry name" value="Ig_E-set"/>
</dbReference>
<dbReference type="PANTHER" id="PTHR11590">
    <property type="entry name" value="PROTEIN-GLUTAMINE GAMMA-GLUTAMYLTRANSFERASE"/>
    <property type="match status" value="1"/>
</dbReference>
<dbReference type="SUPFAM" id="SSF54001">
    <property type="entry name" value="Cysteine proteinases"/>
    <property type="match status" value="1"/>
</dbReference>
<dbReference type="SUPFAM" id="SSF81296">
    <property type="entry name" value="E set domains"/>
    <property type="match status" value="1"/>
</dbReference>
<evidence type="ECO:0000256" key="1">
    <source>
        <dbReference type="ARBA" id="ARBA00001913"/>
    </source>
</evidence>
<comment type="cofactor">
    <cofactor evidence="1">
        <name>Ca(2+)</name>
        <dbReference type="ChEBI" id="CHEBI:29108"/>
    </cofactor>
</comment>
<dbReference type="InterPro" id="IPR050779">
    <property type="entry name" value="Transglutaminase"/>
</dbReference>
<dbReference type="Pfam" id="PF00868">
    <property type="entry name" value="Transglut_N"/>
    <property type="match status" value="1"/>
</dbReference>
<evidence type="ECO:0000259" key="9">
    <source>
        <dbReference type="SMART" id="SM00460"/>
    </source>
</evidence>
<keyword evidence="6" id="KW-0012">Acyltransferase</keyword>
<gene>
    <name evidence="10" type="primary">TGM7</name>
</gene>
<dbReference type="FunFam" id="2.60.40.10:FF:000090">
    <property type="entry name" value="Protein-glutamine gamma-glutamyltransferase 2"/>
    <property type="match status" value="1"/>
</dbReference>
<dbReference type="Bgee" id="ENSMODG00000046174">
    <property type="expression patterns" value="Expressed in spermatocyte and 5 other cell types or tissues"/>
</dbReference>
<dbReference type="InterPro" id="IPR008958">
    <property type="entry name" value="Transglutaminase_C"/>
</dbReference>
<reference evidence="10" key="2">
    <citation type="submission" date="2025-08" db="UniProtKB">
        <authorList>
            <consortium name="Ensembl"/>
        </authorList>
    </citation>
    <scope>IDENTIFICATION</scope>
</reference>
<dbReference type="InterPro" id="IPR036985">
    <property type="entry name" value="Transglutaminase-like_sf"/>
</dbReference>
<dbReference type="InParanoid" id="A0A5F8H5V9"/>
<feature type="region of interest" description="Disordered" evidence="8">
    <location>
        <begin position="1"/>
        <end position="50"/>
    </location>
</feature>
<keyword evidence="3" id="KW-0808">Transferase</keyword>
<dbReference type="GeneTree" id="ENSGT01050000244866"/>
<dbReference type="InterPro" id="IPR002931">
    <property type="entry name" value="Transglutaminase-like"/>
</dbReference>
<evidence type="ECO:0000256" key="8">
    <source>
        <dbReference type="SAM" id="MobiDB-lite"/>
    </source>
</evidence>
<dbReference type="InterPro" id="IPR013808">
    <property type="entry name" value="Transglutaminase_AS"/>
</dbReference>
<dbReference type="EC" id="2.3.2.13" evidence="7"/>